<dbReference type="InterPro" id="IPR035965">
    <property type="entry name" value="PAS-like_dom_sf"/>
</dbReference>
<dbReference type="PROSITE" id="PS50109">
    <property type="entry name" value="HIS_KIN"/>
    <property type="match status" value="1"/>
</dbReference>
<keyword evidence="6" id="KW-0175">Coiled coil</keyword>
<dbReference type="Pfam" id="PF02518">
    <property type="entry name" value="HATPase_c"/>
    <property type="match status" value="1"/>
</dbReference>
<feature type="coiled-coil region" evidence="6">
    <location>
        <begin position="287"/>
        <end position="321"/>
    </location>
</feature>
<dbReference type="InterPro" id="IPR000700">
    <property type="entry name" value="PAS-assoc_C"/>
</dbReference>
<dbReference type="GeneID" id="56083970"/>
<name>A0A7D5P7M7_9EURY</name>
<dbReference type="Gene3D" id="3.30.450.20">
    <property type="entry name" value="PAS domain"/>
    <property type="match status" value="1"/>
</dbReference>
<feature type="domain" description="PAC" evidence="8">
    <location>
        <begin position="206"/>
        <end position="260"/>
    </location>
</feature>
<protein>
    <recommendedName>
        <fullName evidence="2">histidine kinase</fullName>
        <ecNumber evidence="2">2.7.13.3</ecNumber>
    </recommendedName>
</protein>
<dbReference type="GO" id="GO:0000155">
    <property type="term" value="F:phosphorelay sensor kinase activity"/>
    <property type="evidence" value="ECO:0007669"/>
    <property type="project" value="InterPro"/>
</dbReference>
<evidence type="ECO:0000256" key="3">
    <source>
        <dbReference type="ARBA" id="ARBA00022679"/>
    </source>
</evidence>
<gene>
    <name evidence="9" type="ORF">HZS54_15235</name>
</gene>
<evidence type="ECO:0000259" key="8">
    <source>
        <dbReference type="PROSITE" id="PS50113"/>
    </source>
</evidence>
<dbReference type="InterPro" id="IPR050736">
    <property type="entry name" value="Sensor_HK_Regulatory"/>
</dbReference>
<dbReference type="Gene3D" id="2.60.120.200">
    <property type="match status" value="1"/>
</dbReference>
<evidence type="ECO:0000313" key="10">
    <source>
        <dbReference type="Proteomes" id="UP000509346"/>
    </source>
</evidence>
<dbReference type="CDD" id="cd00082">
    <property type="entry name" value="HisKA"/>
    <property type="match status" value="1"/>
</dbReference>
<dbReference type="Pfam" id="PF00512">
    <property type="entry name" value="HisKA"/>
    <property type="match status" value="1"/>
</dbReference>
<dbReference type="SUPFAM" id="SSF47384">
    <property type="entry name" value="Homodimeric domain of signal transducing histidine kinase"/>
    <property type="match status" value="1"/>
</dbReference>
<dbReference type="Gene3D" id="3.30.565.10">
    <property type="entry name" value="Histidine kinase-like ATPase, C-terminal domain"/>
    <property type="match status" value="1"/>
</dbReference>
<dbReference type="InterPro" id="IPR036890">
    <property type="entry name" value="HATPase_C_sf"/>
</dbReference>
<proteinExistence type="predicted"/>
<dbReference type="InterPro" id="IPR000014">
    <property type="entry name" value="PAS"/>
</dbReference>
<dbReference type="Pfam" id="PF08448">
    <property type="entry name" value="PAS_4"/>
    <property type="match status" value="1"/>
</dbReference>
<dbReference type="EC" id="2.7.13.3" evidence="2"/>
<dbReference type="InterPro" id="IPR005467">
    <property type="entry name" value="His_kinase_dom"/>
</dbReference>
<dbReference type="NCBIfam" id="TIGR00229">
    <property type="entry name" value="sensory_box"/>
    <property type="match status" value="1"/>
</dbReference>
<dbReference type="Gene3D" id="1.10.287.130">
    <property type="match status" value="1"/>
</dbReference>
<reference evidence="9 10" key="1">
    <citation type="submission" date="2020-07" db="EMBL/GenBank/DDBJ databases">
        <title>Halosimplex litoreum sp. nov. and Halosimplex rubrum sp. nov., isolated from different salt environments.</title>
        <authorList>
            <person name="Cui H."/>
        </authorList>
    </citation>
    <scope>NUCLEOTIDE SEQUENCE [LARGE SCALE GENOMIC DNA]</scope>
    <source>
        <strain evidence="9 10">R2</strain>
    </source>
</reference>
<dbReference type="KEGG" id="hpel:HZS54_15235"/>
<dbReference type="InterPro" id="IPR013656">
    <property type="entry name" value="PAS_4"/>
</dbReference>
<evidence type="ECO:0000256" key="1">
    <source>
        <dbReference type="ARBA" id="ARBA00000085"/>
    </source>
</evidence>
<evidence type="ECO:0000256" key="2">
    <source>
        <dbReference type="ARBA" id="ARBA00012438"/>
    </source>
</evidence>
<dbReference type="OrthoDB" id="8127at2157"/>
<dbReference type="EMBL" id="CP058909">
    <property type="protein sequence ID" value="QLH82897.1"/>
    <property type="molecule type" value="Genomic_DNA"/>
</dbReference>
<dbReference type="Proteomes" id="UP000509346">
    <property type="component" value="Chromosome"/>
</dbReference>
<keyword evidence="3" id="KW-0808">Transferase</keyword>
<dbReference type="PANTHER" id="PTHR43711">
    <property type="entry name" value="TWO-COMPONENT HISTIDINE KINASE"/>
    <property type="match status" value="1"/>
</dbReference>
<evidence type="ECO:0000256" key="5">
    <source>
        <dbReference type="ARBA" id="ARBA00023012"/>
    </source>
</evidence>
<sequence length="678" mass="73849">MSHLLADPTVALVVGGTADDRDRVRAAVSDGDGPGVATVVADLTDLPETLSARDDAGCVLAVGVDEAEFVDIYETARAVSDHLPVVAYVDDEAVAAAVANRADCRYLPRSASAETLGGVVDDAVATFRERRQTAADSGILRTLLEDGQMTMFAKDDEGRYVRMADVPYTPDTEEFVGKTDPEAFDHRTDADREAYEDDLRVAETGEPIRDQIEHFETQGGDYWSEVTKLPWRDDDGRVLGVVGYALDVTERMQFQHRLEEQQRRFDQFASYVSHDLRTPLQISVGALERAREGHEDAFERIERANERIEEILEDLSALSKGDRSVDLSEEVLDVLDVGVSSTELAPLVEQVWSVHGTDGATLDVAVPEGTEIIAETESVRPLVENLLKNALDHAGPDVTVRVGTTDRGFYVEDDGPGIPEAEREKVLEAGYTTAEDGTGTGLAIVTETVDQQGWEIDIRESETGGSPGARFEFGGCPVVVPEPVEPTDPVELTESVDVGDVSVPGSSQRDAAEGSWRVVGDGRDIWHDIDEFHFLHGEVHGPVRIEGRLAELESVHEYSKAGLMVRDTLAEDAAFAFVGATGDHGTETMWREEAGVAAGSDQLEEPYDAYPWYRLDAVDGTVTLSWSTDGEEWQAIDQRRIDLADPVVVGLAVCSHSVDETSEARFEDVTVTELVAGD</sequence>
<dbReference type="InterPro" id="IPR036097">
    <property type="entry name" value="HisK_dim/P_sf"/>
</dbReference>
<evidence type="ECO:0000256" key="6">
    <source>
        <dbReference type="SAM" id="Coils"/>
    </source>
</evidence>
<dbReference type="RefSeq" id="WP_179917961.1">
    <property type="nucleotide sequence ID" value="NZ_CP058909.1"/>
</dbReference>
<dbReference type="PANTHER" id="PTHR43711:SF1">
    <property type="entry name" value="HISTIDINE KINASE 1"/>
    <property type="match status" value="1"/>
</dbReference>
<dbReference type="SMART" id="SM00387">
    <property type="entry name" value="HATPase_c"/>
    <property type="match status" value="1"/>
</dbReference>
<accession>A0A7D5P7M7</accession>
<organism evidence="9 10">
    <name type="scientific">Halosimplex pelagicum</name>
    <dbReference type="NCBI Taxonomy" id="869886"/>
    <lineage>
        <taxon>Archaea</taxon>
        <taxon>Methanobacteriati</taxon>
        <taxon>Methanobacteriota</taxon>
        <taxon>Stenosarchaea group</taxon>
        <taxon>Halobacteria</taxon>
        <taxon>Halobacteriales</taxon>
        <taxon>Haloarculaceae</taxon>
        <taxon>Halosimplex</taxon>
    </lineage>
</organism>
<dbReference type="InterPro" id="IPR003594">
    <property type="entry name" value="HATPase_dom"/>
</dbReference>
<dbReference type="AlphaFoldDB" id="A0A7D5P7M7"/>
<keyword evidence="10" id="KW-1185">Reference proteome</keyword>
<dbReference type="SUPFAM" id="SSF55785">
    <property type="entry name" value="PYP-like sensor domain (PAS domain)"/>
    <property type="match status" value="1"/>
</dbReference>
<evidence type="ECO:0000256" key="4">
    <source>
        <dbReference type="ARBA" id="ARBA00022777"/>
    </source>
</evidence>
<dbReference type="PROSITE" id="PS50113">
    <property type="entry name" value="PAC"/>
    <property type="match status" value="1"/>
</dbReference>
<keyword evidence="5" id="KW-0902">Two-component regulatory system</keyword>
<evidence type="ECO:0000313" key="9">
    <source>
        <dbReference type="EMBL" id="QLH82897.1"/>
    </source>
</evidence>
<dbReference type="CDD" id="cd00075">
    <property type="entry name" value="HATPase"/>
    <property type="match status" value="1"/>
</dbReference>
<dbReference type="SMART" id="SM00388">
    <property type="entry name" value="HisKA"/>
    <property type="match status" value="1"/>
</dbReference>
<dbReference type="SUPFAM" id="SSF55874">
    <property type="entry name" value="ATPase domain of HSP90 chaperone/DNA topoisomerase II/histidine kinase"/>
    <property type="match status" value="1"/>
</dbReference>
<keyword evidence="4" id="KW-0418">Kinase</keyword>
<feature type="domain" description="Histidine kinase" evidence="7">
    <location>
        <begin position="271"/>
        <end position="466"/>
    </location>
</feature>
<evidence type="ECO:0000259" key="7">
    <source>
        <dbReference type="PROSITE" id="PS50109"/>
    </source>
</evidence>
<dbReference type="InterPro" id="IPR003661">
    <property type="entry name" value="HisK_dim/P_dom"/>
</dbReference>
<comment type="catalytic activity">
    <reaction evidence="1">
        <text>ATP + protein L-histidine = ADP + protein N-phospho-L-histidine.</text>
        <dbReference type="EC" id="2.7.13.3"/>
    </reaction>
</comment>